<sequence>MMSGRASIASSYEISGLGLANAKTIGFSFIVFTISLVSTPATDKPRNTSDPATASASVFIFLEVAKGFFLSFRSVRCVLITPLESTITIFSSLAPSIMYSCVHELAAAPAPFTTIFTSSIFLPTSSRALIKPAEEIMAVPCWSSCMIGISSSAFSLSSISKHSGAFISSRLIPPKVGAIAFTTWINFSGSFSFTSMSNTSIPANILNNKPLPSITGLPAIAPISPKPSTAVPFEITATRFPLEVYS</sequence>
<evidence type="ECO:0000313" key="1">
    <source>
        <dbReference type="EMBL" id="MPM70581.1"/>
    </source>
</evidence>
<comment type="caution">
    <text evidence="1">The sequence shown here is derived from an EMBL/GenBank/DDBJ whole genome shotgun (WGS) entry which is preliminary data.</text>
</comment>
<protein>
    <submittedName>
        <fullName evidence="1">Uncharacterized protein</fullName>
    </submittedName>
</protein>
<organism evidence="1">
    <name type="scientific">bioreactor metagenome</name>
    <dbReference type="NCBI Taxonomy" id="1076179"/>
    <lineage>
        <taxon>unclassified sequences</taxon>
        <taxon>metagenomes</taxon>
        <taxon>ecological metagenomes</taxon>
    </lineage>
</organism>
<reference evidence="1" key="1">
    <citation type="submission" date="2019-08" db="EMBL/GenBank/DDBJ databases">
        <authorList>
            <person name="Kucharzyk K."/>
            <person name="Murdoch R.W."/>
            <person name="Higgins S."/>
            <person name="Loffler F."/>
        </authorList>
    </citation>
    <scope>NUCLEOTIDE SEQUENCE</scope>
</reference>
<name>A0A645C0Y0_9ZZZZ</name>
<accession>A0A645C0Y0</accession>
<dbReference type="AlphaFoldDB" id="A0A645C0Y0"/>
<dbReference type="EMBL" id="VSSQ01023558">
    <property type="protein sequence ID" value="MPM70581.1"/>
    <property type="molecule type" value="Genomic_DNA"/>
</dbReference>
<gene>
    <name evidence="1" type="ORF">SDC9_117536</name>
</gene>
<proteinExistence type="predicted"/>